<evidence type="ECO:0000256" key="1">
    <source>
        <dbReference type="ARBA" id="ARBA00010641"/>
    </source>
</evidence>
<dbReference type="InterPro" id="IPR039425">
    <property type="entry name" value="RNA_pol_sigma-70-like"/>
</dbReference>
<evidence type="ECO:0000256" key="3">
    <source>
        <dbReference type="ARBA" id="ARBA00023082"/>
    </source>
</evidence>
<dbReference type="PANTHER" id="PTHR43133">
    <property type="entry name" value="RNA POLYMERASE ECF-TYPE SIGMA FACTO"/>
    <property type="match status" value="1"/>
</dbReference>
<name>A0A6M4ITJ4_9BACT</name>
<dbReference type="InterPro" id="IPR013324">
    <property type="entry name" value="RNA_pol_sigma_r3/r4-like"/>
</dbReference>
<dbReference type="InterPro" id="IPR007627">
    <property type="entry name" value="RNA_pol_sigma70_r2"/>
</dbReference>
<dbReference type="Pfam" id="PF08281">
    <property type="entry name" value="Sigma70_r4_2"/>
    <property type="match status" value="1"/>
</dbReference>
<evidence type="ECO:0000313" key="8">
    <source>
        <dbReference type="Proteomes" id="UP000500938"/>
    </source>
</evidence>
<evidence type="ECO:0000259" key="5">
    <source>
        <dbReference type="Pfam" id="PF04542"/>
    </source>
</evidence>
<evidence type="ECO:0000256" key="2">
    <source>
        <dbReference type="ARBA" id="ARBA00023015"/>
    </source>
</evidence>
<keyword evidence="8" id="KW-1185">Reference proteome</keyword>
<dbReference type="EMBL" id="CP053085">
    <property type="protein sequence ID" value="QJR38034.1"/>
    <property type="molecule type" value="Genomic_DNA"/>
</dbReference>
<sequence>MDNEAVLLATVPRDATDATDATDASDRGGDRAARRAQFEREALVHLDALYSFALKLARSRDDAEDLVSDTLLRALERWEQYHLGTNIRAWLFTILYHVFVSRKRRIDAREVQQPEDTEGWALFEAVGEADPEGRFYDSFLDDEITRAIRSLPEEYRAAVVLSDLQGLRYAEIANALGVPEGTVKSRLFRGRRLLQRKLANYAVEMGYLKESVVRAVVTPNVTSVVGA</sequence>
<comment type="similarity">
    <text evidence="1">Belongs to the sigma-70 factor family. ECF subfamily.</text>
</comment>
<accession>A0A6M4ITJ4</accession>
<dbReference type="InterPro" id="IPR013249">
    <property type="entry name" value="RNA_pol_sigma70_r4_t2"/>
</dbReference>
<keyword evidence="2" id="KW-0805">Transcription regulation</keyword>
<dbReference type="GO" id="GO:0006352">
    <property type="term" value="P:DNA-templated transcription initiation"/>
    <property type="evidence" value="ECO:0007669"/>
    <property type="project" value="InterPro"/>
</dbReference>
<feature type="domain" description="RNA polymerase sigma factor 70 region 4 type 2" evidence="6">
    <location>
        <begin position="142"/>
        <end position="194"/>
    </location>
</feature>
<dbReference type="GO" id="GO:0016987">
    <property type="term" value="F:sigma factor activity"/>
    <property type="evidence" value="ECO:0007669"/>
    <property type="project" value="UniProtKB-KW"/>
</dbReference>
<dbReference type="Pfam" id="PF04542">
    <property type="entry name" value="Sigma70_r2"/>
    <property type="match status" value="1"/>
</dbReference>
<dbReference type="InterPro" id="IPR036388">
    <property type="entry name" value="WH-like_DNA-bd_sf"/>
</dbReference>
<dbReference type="NCBIfam" id="TIGR02937">
    <property type="entry name" value="sigma70-ECF"/>
    <property type="match status" value="1"/>
</dbReference>
<dbReference type="InterPro" id="IPR013325">
    <property type="entry name" value="RNA_pol_sigma_r2"/>
</dbReference>
<keyword evidence="3" id="KW-0731">Sigma factor</keyword>
<proteinExistence type="inferred from homology"/>
<feature type="domain" description="RNA polymerase sigma-70 region 2" evidence="5">
    <location>
        <begin position="45"/>
        <end position="105"/>
    </location>
</feature>
<dbReference type="SUPFAM" id="SSF88659">
    <property type="entry name" value="Sigma3 and sigma4 domains of RNA polymerase sigma factors"/>
    <property type="match status" value="1"/>
</dbReference>
<dbReference type="RefSeq" id="WP_171227470.1">
    <property type="nucleotide sequence ID" value="NZ_CP053085.1"/>
</dbReference>
<dbReference type="KEGG" id="ggr:HKW67_22130"/>
<gene>
    <name evidence="7" type="ORF">HKW67_22130</name>
</gene>
<reference evidence="7 8" key="1">
    <citation type="submission" date="2020-05" db="EMBL/GenBank/DDBJ databases">
        <title>Complete genome sequence of Gemmatimonas greenlandica TET16.</title>
        <authorList>
            <person name="Zeng Y."/>
        </authorList>
    </citation>
    <scope>NUCLEOTIDE SEQUENCE [LARGE SCALE GENOMIC DNA]</scope>
    <source>
        <strain evidence="7 8">TET16</strain>
    </source>
</reference>
<protein>
    <submittedName>
        <fullName evidence="7">Sigma-70 family RNA polymerase sigma factor</fullName>
    </submittedName>
</protein>
<evidence type="ECO:0000256" key="4">
    <source>
        <dbReference type="ARBA" id="ARBA00023163"/>
    </source>
</evidence>
<dbReference type="CDD" id="cd06171">
    <property type="entry name" value="Sigma70_r4"/>
    <property type="match status" value="1"/>
</dbReference>
<dbReference type="Gene3D" id="1.10.1740.10">
    <property type="match status" value="1"/>
</dbReference>
<evidence type="ECO:0000313" key="7">
    <source>
        <dbReference type="EMBL" id="QJR38034.1"/>
    </source>
</evidence>
<dbReference type="InterPro" id="IPR014284">
    <property type="entry name" value="RNA_pol_sigma-70_dom"/>
</dbReference>
<dbReference type="PANTHER" id="PTHR43133:SF25">
    <property type="entry name" value="RNA POLYMERASE SIGMA FACTOR RFAY-RELATED"/>
    <property type="match status" value="1"/>
</dbReference>
<dbReference type="AlphaFoldDB" id="A0A6M4ITJ4"/>
<keyword evidence="4" id="KW-0804">Transcription</keyword>
<dbReference type="SUPFAM" id="SSF88946">
    <property type="entry name" value="Sigma2 domain of RNA polymerase sigma factors"/>
    <property type="match status" value="1"/>
</dbReference>
<dbReference type="GO" id="GO:0003677">
    <property type="term" value="F:DNA binding"/>
    <property type="evidence" value="ECO:0007669"/>
    <property type="project" value="InterPro"/>
</dbReference>
<dbReference type="Gene3D" id="1.10.10.10">
    <property type="entry name" value="Winged helix-like DNA-binding domain superfamily/Winged helix DNA-binding domain"/>
    <property type="match status" value="1"/>
</dbReference>
<organism evidence="7 8">
    <name type="scientific">Gemmatimonas groenlandica</name>
    <dbReference type="NCBI Taxonomy" id="2732249"/>
    <lineage>
        <taxon>Bacteria</taxon>
        <taxon>Pseudomonadati</taxon>
        <taxon>Gemmatimonadota</taxon>
        <taxon>Gemmatimonadia</taxon>
        <taxon>Gemmatimonadales</taxon>
        <taxon>Gemmatimonadaceae</taxon>
        <taxon>Gemmatimonas</taxon>
    </lineage>
</organism>
<dbReference type="Proteomes" id="UP000500938">
    <property type="component" value="Chromosome"/>
</dbReference>
<evidence type="ECO:0000259" key="6">
    <source>
        <dbReference type="Pfam" id="PF08281"/>
    </source>
</evidence>